<dbReference type="InterPro" id="IPR035965">
    <property type="entry name" value="PAS-like_dom_sf"/>
</dbReference>
<dbReference type="Gene3D" id="3.30.450.20">
    <property type="entry name" value="PAS domain"/>
    <property type="match status" value="2"/>
</dbReference>
<dbReference type="PANTHER" id="PTHR44757">
    <property type="entry name" value="DIGUANYLATE CYCLASE DGCP"/>
    <property type="match status" value="1"/>
</dbReference>
<dbReference type="SMART" id="SM00091">
    <property type="entry name" value="PAS"/>
    <property type="match status" value="2"/>
</dbReference>
<comment type="caution">
    <text evidence="5">The sequence shown here is derived from an EMBL/GenBank/DDBJ whole genome shotgun (WGS) entry which is preliminary data.</text>
</comment>
<sequence>MIQRLTLLLVTTSALSIALTSFVFFSNLPLSFLVYVLIVAFGIGVFALGSVFRRLAEIRELLLESGCLVQRKDELEEIKLSIENLLDKSDKLSDTLNSLRNLIRDFDCWIFEVENGIIKTSNFAEKVLGFQDSEIVGKKIEDIFVNFKPNSECEAKGKNGVVSVELKSFDRFFVARNIEKRKRLEKELAWLKAVFEHSVDAIVILDLDSRIISWSKGAEMMLGYNAEEVVGKPFNILLPEELAEKCRENFKKAILEGFAKDIESVRITKNGQKILVDQTLTSIYSEGELVGFVSIMRDITKKKETETKLIEVCEELEKKTKELLTSQKELEYLARIVETSNDAIYSVDGEGKIRSWNRTAERLFGWRREEIIGRDSSLLLPEEIKNETELILRRIREGETELRFETRRLTKNGEVISVEVTISPVGESGFSVIVREISGDLEKRMFRFNVERGRTYFTKDLREAVAALKDLANFGYKPVILSRKYPEEFAINAQFYWLSEKGLNDTKEIYELLTRLEGWKNAILLDLDFLLMNKNFEEVFALIQKLKDIYFVLNKGVIIVYSSIIDIEKESLIRSECPELKAKISAIPREMFEILRVIYAKSRSGDMPSIKDVMDELRITRNTTKKRLAYLVDRGLVRVIKQGREKVLEVTEEGKALIADTF</sequence>
<dbReference type="Gene3D" id="1.10.10.10">
    <property type="entry name" value="Winged helix-like DNA-binding domain superfamily/Winged helix DNA-binding domain"/>
    <property type="match status" value="1"/>
</dbReference>
<dbReference type="PANTHER" id="PTHR44757:SF2">
    <property type="entry name" value="BIOFILM ARCHITECTURE MAINTENANCE PROTEIN MBAA"/>
    <property type="match status" value="1"/>
</dbReference>
<dbReference type="InterPro" id="IPR036388">
    <property type="entry name" value="WH-like_DNA-bd_sf"/>
</dbReference>
<evidence type="ECO:0000256" key="2">
    <source>
        <dbReference type="SAM" id="Phobius"/>
    </source>
</evidence>
<dbReference type="SUPFAM" id="SSF46785">
    <property type="entry name" value="Winged helix' DNA-binding domain"/>
    <property type="match status" value="1"/>
</dbReference>
<dbReference type="InterPro" id="IPR001610">
    <property type="entry name" value="PAC"/>
</dbReference>
<feature type="domain" description="PAC" evidence="4">
    <location>
        <begin position="260"/>
        <end position="311"/>
    </location>
</feature>
<evidence type="ECO:0000313" key="5">
    <source>
        <dbReference type="EMBL" id="HGT82805.1"/>
    </source>
</evidence>
<dbReference type="GO" id="GO:0006355">
    <property type="term" value="P:regulation of DNA-templated transcription"/>
    <property type="evidence" value="ECO:0007669"/>
    <property type="project" value="InterPro"/>
</dbReference>
<dbReference type="SUPFAM" id="SSF55785">
    <property type="entry name" value="PYP-like sensor domain (PAS domain)"/>
    <property type="match status" value="2"/>
</dbReference>
<feature type="coiled-coil region" evidence="1">
    <location>
        <begin position="68"/>
        <end position="102"/>
    </location>
</feature>
<keyword evidence="2" id="KW-0812">Transmembrane</keyword>
<dbReference type="InterPro" id="IPR000014">
    <property type="entry name" value="PAS"/>
</dbReference>
<dbReference type="Pfam" id="PF00989">
    <property type="entry name" value="PAS"/>
    <property type="match status" value="1"/>
</dbReference>
<keyword evidence="2" id="KW-1133">Transmembrane helix</keyword>
<dbReference type="Pfam" id="PF13426">
    <property type="entry name" value="PAS_9"/>
    <property type="match status" value="2"/>
</dbReference>
<proteinExistence type="predicted"/>
<accession>A0A7J3M366</accession>
<protein>
    <submittedName>
        <fullName evidence="5">PAS domain S-box protein</fullName>
    </submittedName>
</protein>
<gene>
    <name evidence="5" type="ORF">ENT52_03665</name>
</gene>
<dbReference type="InterPro" id="IPR052155">
    <property type="entry name" value="Biofilm_reg_signaling"/>
</dbReference>
<evidence type="ECO:0000256" key="1">
    <source>
        <dbReference type="SAM" id="Coils"/>
    </source>
</evidence>
<dbReference type="InterPro" id="IPR013767">
    <property type="entry name" value="PAS_fold"/>
</dbReference>
<dbReference type="Pfam" id="PF05763">
    <property type="entry name" value="DUF835"/>
    <property type="match status" value="1"/>
</dbReference>
<dbReference type="SMART" id="SM00086">
    <property type="entry name" value="PAC"/>
    <property type="match status" value="2"/>
</dbReference>
<evidence type="ECO:0000259" key="3">
    <source>
        <dbReference type="PROSITE" id="PS50112"/>
    </source>
</evidence>
<dbReference type="InterPro" id="IPR000700">
    <property type="entry name" value="PAS-assoc_C"/>
</dbReference>
<reference evidence="5" key="1">
    <citation type="journal article" date="2020" name="mSystems">
        <title>Genome- and Community-Level Interaction Insights into Carbon Utilization and Element Cycling Functions of Hydrothermarchaeota in Hydrothermal Sediment.</title>
        <authorList>
            <person name="Zhou Z."/>
            <person name="Liu Y."/>
            <person name="Xu W."/>
            <person name="Pan J."/>
            <person name="Luo Z.H."/>
            <person name="Li M."/>
        </authorList>
    </citation>
    <scope>NUCLEOTIDE SEQUENCE [LARGE SCALE GENOMIC DNA]</scope>
    <source>
        <strain evidence="5">SpSt-587</strain>
    </source>
</reference>
<keyword evidence="1" id="KW-0175">Coiled coil</keyword>
<feature type="domain" description="PAS" evidence="3">
    <location>
        <begin position="329"/>
        <end position="399"/>
    </location>
</feature>
<dbReference type="EMBL" id="DSYZ01000080">
    <property type="protein sequence ID" value="HGT82805.1"/>
    <property type="molecule type" value="Genomic_DNA"/>
</dbReference>
<dbReference type="NCBIfam" id="TIGR00229">
    <property type="entry name" value="sensory_box"/>
    <property type="match status" value="2"/>
</dbReference>
<organism evidence="5">
    <name type="scientific">Archaeoglobus fulgidus</name>
    <dbReference type="NCBI Taxonomy" id="2234"/>
    <lineage>
        <taxon>Archaea</taxon>
        <taxon>Methanobacteriati</taxon>
        <taxon>Methanobacteriota</taxon>
        <taxon>Archaeoglobi</taxon>
        <taxon>Archaeoglobales</taxon>
        <taxon>Archaeoglobaceae</taxon>
        <taxon>Archaeoglobus</taxon>
    </lineage>
</organism>
<dbReference type="CDD" id="cd00130">
    <property type="entry name" value="PAS"/>
    <property type="match status" value="2"/>
</dbReference>
<feature type="transmembrane region" description="Helical" evidence="2">
    <location>
        <begin position="30"/>
        <end position="52"/>
    </location>
</feature>
<dbReference type="InterPro" id="IPR008553">
    <property type="entry name" value="DUF835"/>
</dbReference>
<keyword evidence="2" id="KW-0472">Membrane</keyword>
<dbReference type="AlphaFoldDB" id="A0A7J3M366"/>
<dbReference type="PROSITE" id="PS50112">
    <property type="entry name" value="PAS"/>
    <property type="match status" value="2"/>
</dbReference>
<evidence type="ECO:0000259" key="4">
    <source>
        <dbReference type="PROSITE" id="PS50113"/>
    </source>
</evidence>
<feature type="domain" description="PAS" evidence="3">
    <location>
        <begin position="187"/>
        <end position="257"/>
    </location>
</feature>
<dbReference type="PROSITE" id="PS50113">
    <property type="entry name" value="PAC"/>
    <property type="match status" value="1"/>
</dbReference>
<dbReference type="InterPro" id="IPR036390">
    <property type="entry name" value="WH_DNA-bd_sf"/>
</dbReference>
<name>A0A7J3M366_ARCFL</name>